<evidence type="ECO:0000313" key="1">
    <source>
        <dbReference type="EMBL" id="KRG94161.1"/>
    </source>
</evidence>
<dbReference type="InParanoid" id="K7MX00"/>
<evidence type="ECO:0000313" key="2">
    <source>
        <dbReference type="EnsemblPlants" id="KRG94161"/>
    </source>
</evidence>
<dbReference type="EMBL" id="CM000852">
    <property type="protein sequence ID" value="KRG94161.1"/>
    <property type="molecule type" value="Genomic_DNA"/>
</dbReference>
<name>K7MX00_SOYBN</name>
<reference evidence="1" key="3">
    <citation type="submission" date="2018-07" db="EMBL/GenBank/DDBJ databases">
        <title>WGS assembly of Glycine max.</title>
        <authorList>
            <person name="Schmutz J."/>
            <person name="Cannon S."/>
            <person name="Schlueter J."/>
            <person name="Ma J."/>
            <person name="Mitros T."/>
            <person name="Nelson W."/>
            <person name="Hyten D."/>
            <person name="Song Q."/>
            <person name="Thelen J."/>
            <person name="Cheng J."/>
            <person name="Xu D."/>
            <person name="Hellsten U."/>
            <person name="May G."/>
            <person name="Yu Y."/>
            <person name="Sakurai T."/>
            <person name="Umezawa T."/>
            <person name="Bhattacharyya M."/>
            <person name="Sandhu D."/>
            <person name="Valliyodan B."/>
            <person name="Lindquist E."/>
            <person name="Peto M."/>
            <person name="Grant D."/>
            <person name="Shu S."/>
            <person name="Goodstein D."/>
            <person name="Barry K."/>
            <person name="Futrell-Griggs M."/>
            <person name="Abernathy B."/>
            <person name="Du J."/>
            <person name="Tian Z."/>
            <person name="Zhu L."/>
            <person name="Gill N."/>
            <person name="Joshi T."/>
            <person name="Libault M."/>
            <person name="Sethuraman A."/>
            <person name="Zhang X."/>
            <person name="Shinozaki K."/>
            <person name="Nguyen H."/>
            <person name="Wing R."/>
            <person name="Cregan P."/>
            <person name="Specht J."/>
            <person name="Grimwood J."/>
            <person name="Rokhsar D."/>
            <person name="Stacey G."/>
            <person name="Shoemaker R."/>
            <person name="Jackson S."/>
        </authorList>
    </citation>
    <scope>NUCLEOTIDE SEQUENCE</scope>
    <source>
        <tissue evidence="1">Callus</tissue>
    </source>
</reference>
<dbReference type="Gramene" id="KRG94161">
    <property type="protein sequence ID" value="KRG94161"/>
    <property type="gene ID" value="GLYMA_19G066100"/>
</dbReference>
<reference evidence="2" key="2">
    <citation type="submission" date="2018-02" db="UniProtKB">
        <authorList>
            <consortium name="EnsemblPlants"/>
        </authorList>
    </citation>
    <scope>IDENTIFICATION</scope>
    <source>
        <strain evidence="2">Williams 82</strain>
    </source>
</reference>
<sequence length="54" mass="6621">MPFRNDRIYILKKSFWIVIYILEMFRMHAQKSAGSKIKNARSNFPCRRCTHIFR</sequence>
<dbReference type="EnsemblPlants" id="KRG94161">
    <property type="protein sequence ID" value="KRG94161"/>
    <property type="gene ID" value="GLYMA_19G066100"/>
</dbReference>
<dbReference type="AlphaFoldDB" id="K7MX00"/>
<protein>
    <submittedName>
        <fullName evidence="1 2">Uncharacterized protein</fullName>
    </submittedName>
</protein>
<gene>
    <name evidence="1" type="ORF">GLYMA_19G066100</name>
</gene>
<keyword evidence="3" id="KW-1185">Reference proteome</keyword>
<dbReference type="PaxDb" id="3847-GLYMA19G16710.1"/>
<dbReference type="HOGENOM" id="CLU_3054221_0_0_1"/>
<proteinExistence type="predicted"/>
<accession>K7MX00</accession>
<reference evidence="1 2" key="1">
    <citation type="journal article" date="2010" name="Nature">
        <title>Genome sequence of the palaeopolyploid soybean.</title>
        <authorList>
            <person name="Schmutz J."/>
            <person name="Cannon S.B."/>
            <person name="Schlueter J."/>
            <person name="Ma J."/>
            <person name="Mitros T."/>
            <person name="Nelson W."/>
            <person name="Hyten D.L."/>
            <person name="Song Q."/>
            <person name="Thelen J.J."/>
            <person name="Cheng J."/>
            <person name="Xu D."/>
            <person name="Hellsten U."/>
            <person name="May G.D."/>
            <person name="Yu Y."/>
            <person name="Sakurai T."/>
            <person name="Umezawa T."/>
            <person name="Bhattacharyya M.K."/>
            <person name="Sandhu D."/>
            <person name="Valliyodan B."/>
            <person name="Lindquist E."/>
            <person name="Peto M."/>
            <person name="Grant D."/>
            <person name="Shu S."/>
            <person name="Goodstein D."/>
            <person name="Barry K."/>
            <person name="Futrell-Griggs M."/>
            <person name="Abernathy B."/>
            <person name="Du J."/>
            <person name="Tian Z."/>
            <person name="Zhu L."/>
            <person name="Gill N."/>
            <person name="Joshi T."/>
            <person name="Libault M."/>
            <person name="Sethuraman A."/>
            <person name="Zhang X.-C."/>
            <person name="Shinozaki K."/>
            <person name="Nguyen H.T."/>
            <person name="Wing R.A."/>
            <person name="Cregan P."/>
            <person name="Specht J."/>
            <person name="Grimwood J."/>
            <person name="Rokhsar D."/>
            <person name="Stacey G."/>
            <person name="Shoemaker R.C."/>
            <person name="Jackson S.A."/>
        </authorList>
    </citation>
    <scope>NUCLEOTIDE SEQUENCE [LARGE SCALE GENOMIC DNA]</scope>
    <source>
        <strain evidence="2">cv. Williams 82</strain>
        <tissue evidence="1">Callus</tissue>
    </source>
</reference>
<dbReference type="Proteomes" id="UP000008827">
    <property type="component" value="Chromosome 19"/>
</dbReference>
<evidence type="ECO:0000313" key="3">
    <source>
        <dbReference type="Proteomes" id="UP000008827"/>
    </source>
</evidence>
<organism evidence="2">
    <name type="scientific">Glycine max</name>
    <name type="common">Soybean</name>
    <name type="synonym">Glycine hispida</name>
    <dbReference type="NCBI Taxonomy" id="3847"/>
    <lineage>
        <taxon>Eukaryota</taxon>
        <taxon>Viridiplantae</taxon>
        <taxon>Streptophyta</taxon>
        <taxon>Embryophyta</taxon>
        <taxon>Tracheophyta</taxon>
        <taxon>Spermatophyta</taxon>
        <taxon>Magnoliopsida</taxon>
        <taxon>eudicotyledons</taxon>
        <taxon>Gunneridae</taxon>
        <taxon>Pentapetalae</taxon>
        <taxon>rosids</taxon>
        <taxon>fabids</taxon>
        <taxon>Fabales</taxon>
        <taxon>Fabaceae</taxon>
        <taxon>Papilionoideae</taxon>
        <taxon>50 kb inversion clade</taxon>
        <taxon>NPAAA clade</taxon>
        <taxon>indigoferoid/millettioid clade</taxon>
        <taxon>Phaseoleae</taxon>
        <taxon>Glycine</taxon>
        <taxon>Glycine subgen. Soja</taxon>
    </lineage>
</organism>